<dbReference type="RefSeq" id="WP_145973406.1">
    <property type="nucleotide sequence ID" value="NZ_HG966617.1"/>
</dbReference>
<organism evidence="2 3">
    <name type="scientific">Candidatus Phaeomarinibacter ectocarpi</name>
    <dbReference type="NCBI Taxonomy" id="1458461"/>
    <lineage>
        <taxon>Bacteria</taxon>
        <taxon>Pseudomonadati</taxon>
        <taxon>Pseudomonadota</taxon>
        <taxon>Alphaproteobacteria</taxon>
        <taxon>Hyphomicrobiales</taxon>
        <taxon>Parvibaculaceae</taxon>
        <taxon>Candidatus Phaeomarinibacter</taxon>
    </lineage>
</organism>
<proteinExistence type="predicted"/>
<protein>
    <submittedName>
        <fullName evidence="2">Uncharacterized protein</fullName>
    </submittedName>
</protein>
<dbReference type="STRING" id="1458461.BN1012_Phect2360"/>
<feature type="region of interest" description="Disordered" evidence="1">
    <location>
        <begin position="1"/>
        <end position="35"/>
    </location>
</feature>
<dbReference type="HOGENOM" id="CLU_542578_0_0_5"/>
<evidence type="ECO:0000313" key="2">
    <source>
        <dbReference type="EMBL" id="CDO60573.1"/>
    </source>
</evidence>
<accession>X5MA20</accession>
<gene>
    <name evidence="2" type="ORF">BN1012_Phect2360</name>
</gene>
<reference evidence="2 3" key="1">
    <citation type="journal article" date="2014" name="Front. Genet.">
        <title>Genome and metabolic network of "Candidatus Phaeomarinobacter ectocarpi" Ec32, a new candidate genus of Alphaproteobacteria frequently associated with brown algae.</title>
        <authorList>
            <person name="Dittami S.M."/>
            <person name="Barbeyron T."/>
            <person name="Boyen C."/>
            <person name="Cambefort J."/>
            <person name="Collet G."/>
            <person name="Delage L."/>
            <person name="Gobet A."/>
            <person name="Groisillier A."/>
            <person name="Leblanc C."/>
            <person name="Michel G."/>
            <person name="Scornet D."/>
            <person name="Siegel A."/>
            <person name="Tapia J.E."/>
            <person name="Tonon T."/>
        </authorList>
    </citation>
    <scope>NUCLEOTIDE SEQUENCE [LARGE SCALE GENOMIC DNA]</scope>
    <source>
        <strain evidence="2 3">Ec32</strain>
    </source>
</reference>
<sequence length="502" mass="53208">MKAPILPPDTKIGDSDSGKPDAVDPEVSVDAATDKGIDKDNLPPFVYTLGDSADIAVFAEPPKVPVVGEFFCDWQCEAEKMFPDSDNPNEEYLQWAEEQARIQQERYERLQSGDAIPKDLRIEGMSFTQIKYRTDENGNGRFYLLLEGFGQEAIFSVPADDIGSGIKANLDKVRSVAGYTAGHVKSEAEWNRSRAESGSFTEASTERFRERAKYYEALLAGYGGPVIETRREDAGTAGAGPADVMLPDGVPPIDPSLTDTTVVPVPTIDDPIVLVDAITSEDISLFDPEMMGGWGKEDTGPGSDAAMKELIRTTRDFGGGEVMIDIDIVDNGNLGELMDTMARASVDVGLAVAGAVNPAVGITIAFGKNAKETYDYAISKGLNTRQAIFAATTAGAIGGADTYVVGMGIGKVAGWVGPALKSVSSGGAEAATQMAEHGIGTAGNASGFSLLGNVGKALVDKMVEEKNNPKRYIPPRRDVPLGPGQVTFVMSGGGPWHQNAVQ</sequence>
<dbReference type="AlphaFoldDB" id="X5MA20"/>
<dbReference type="EMBL" id="HG966617">
    <property type="protein sequence ID" value="CDO60573.1"/>
    <property type="molecule type" value="Genomic_DNA"/>
</dbReference>
<dbReference type="KEGG" id="pect:BN1012_Phect2360"/>
<dbReference type="Proteomes" id="UP000032160">
    <property type="component" value="Chromosome I"/>
</dbReference>
<evidence type="ECO:0000256" key="1">
    <source>
        <dbReference type="SAM" id="MobiDB-lite"/>
    </source>
</evidence>
<feature type="compositionally biased region" description="Basic and acidic residues" evidence="1">
    <location>
        <begin position="11"/>
        <end position="22"/>
    </location>
</feature>
<dbReference type="OrthoDB" id="9820036at2"/>
<evidence type="ECO:0000313" key="3">
    <source>
        <dbReference type="Proteomes" id="UP000032160"/>
    </source>
</evidence>
<keyword evidence="3" id="KW-1185">Reference proteome</keyword>
<name>X5MA20_9HYPH</name>